<dbReference type="EMBL" id="CAMXCT010000130">
    <property type="protein sequence ID" value="CAI3974359.1"/>
    <property type="molecule type" value="Genomic_DNA"/>
</dbReference>
<reference evidence="3" key="2">
    <citation type="submission" date="2024-04" db="EMBL/GenBank/DDBJ databases">
        <authorList>
            <person name="Chen Y."/>
            <person name="Shah S."/>
            <person name="Dougan E. K."/>
            <person name="Thang M."/>
            <person name="Chan C."/>
        </authorList>
    </citation>
    <scope>NUCLEOTIDE SEQUENCE [LARGE SCALE GENOMIC DNA]</scope>
</reference>
<feature type="region of interest" description="Disordered" evidence="1">
    <location>
        <begin position="34"/>
        <end position="63"/>
    </location>
</feature>
<gene>
    <name evidence="2" type="ORF">C1SCF055_LOCUS2769</name>
</gene>
<evidence type="ECO:0000313" key="4">
    <source>
        <dbReference type="Proteomes" id="UP001152797"/>
    </source>
</evidence>
<dbReference type="Proteomes" id="UP001152797">
    <property type="component" value="Unassembled WGS sequence"/>
</dbReference>
<accession>A0A9P1FEU6</accession>
<dbReference type="EMBL" id="CAMXCT030000130">
    <property type="protein sequence ID" value="CAL4761671.1"/>
    <property type="molecule type" value="Genomic_DNA"/>
</dbReference>
<keyword evidence="4" id="KW-1185">Reference proteome</keyword>
<evidence type="ECO:0000256" key="1">
    <source>
        <dbReference type="SAM" id="MobiDB-lite"/>
    </source>
</evidence>
<name>A0A9P1FEU6_9DINO</name>
<dbReference type="AlphaFoldDB" id="A0A9P1FEU6"/>
<feature type="region of interest" description="Disordered" evidence="1">
    <location>
        <begin position="256"/>
        <end position="296"/>
    </location>
</feature>
<dbReference type="EMBL" id="CAMXCT020000130">
    <property type="protein sequence ID" value="CAL1127734.1"/>
    <property type="molecule type" value="Genomic_DNA"/>
</dbReference>
<reference evidence="2" key="1">
    <citation type="submission" date="2022-10" db="EMBL/GenBank/DDBJ databases">
        <authorList>
            <person name="Chen Y."/>
            <person name="Dougan E. K."/>
            <person name="Chan C."/>
            <person name="Rhodes N."/>
            <person name="Thang M."/>
        </authorList>
    </citation>
    <scope>NUCLEOTIDE SEQUENCE</scope>
</reference>
<feature type="compositionally biased region" description="Low complexity" evidence="1">
    <location>
        <begin position="132"/>
        <end position="141"/>
    </location>
</feature>
<evidence type="ECO:0000313" key="3">
    <source>
        <dbReference type="EMBL" id="CAL1127734.1"/>
    </source>
</evidence>
<feature type="compositionally biased region" description="Polar residues" evidence="1">
    <location>
        <begin position="201"/>
        <end position="210"/>
    </location>
</feature>
<sequence>MERNLSNSPPRRRVRSEVLKTTEERLELLRQELSDLRHAEETHETRWQLEERNLSSELQEAKQQDEAMLKALADKLQSVNDKNRKLEADLRLEEEKTQEKTSSLDAEVSRLRGSLWWFTTSPATRAASELWSGASSASSHRPSPPPAASPRASGTSHMSGASASASSSKRQSVHSLRSTSSKDSEPRARRRATRSFKPLQDMSSLNSHPPSATSASAVATASTLARRASLTMGELMDDALLSVGELLGDSKSEGAASTALETSKSKSTVAVPSSNTDTADAQVPEAKNANQENSTVPTLTELWEASSGHRASATAAFAHFGTLLQQQVNSAAEYAGRVGR</sequence>
<feature type="compositionally biased region" description="Polar residues" evidence="1">
    <location>
        <begin position="259"/>
        <end position="279"/>
    </location>
</feature>
<organism evidence="2">
    <name type="scientific">Cladocopium goreaui</name>
    <dbReference type="NCBI Taxonomy" id="2562237"/>
    <lineage>
        <taxon>Eukaryota</taxon>
        <taxon>Sar</taxon>
        <taxon>Alveolata</taxon>
        <taxon>Dinophyceae</taxon>
        <taxon>Suessiales</taxon>
        <taxon>Symbiodiniaceae</taxon>
        <taxon>Cladocopium</taxon>
    </lineage>
</organism>
<evidence type="ECO:0000313" key="2">
    <source>
        <dbReference type="EMBL" id="CAI3974359.1"/>
    </source>
</evidence>
<proteinExistence type="predicted"/>
<protein>
    <submittedName>
        <fullName evidence="2">Uncharacterized protein</fullName>
    </submittedName>
</protein>
<dbReference type="OrthoDB" id="432278at2759"/>
<feature type="region of interest" description="Disordered" evidence="1">
    <location>
        <begin position="132"/>
        <end position="214"/>
    </location>
</feature>
<comment type="caution">
    <text evidence="2">The sequence shown here is derived from an EMBL/GenBank/DDBJ whole genome shotgun (WGS) entry which is preliminary data.</text>
</comment>
<feature type="compositionally biased region" description="Low complexity" evidence="1">
    <location>
        <begin position="149"/>
        <end position="175"/>
    </location>
</feature>